<evidence type="ECO:0000259" key="1">
    <source>
        <dbReference type="Pfam" id="PF04738"/>
    </source>
</evidence>
<dbReference type="Pfam" id="PF04738">
    <property type="entry name" value="Lant_dehydr_N"/>
    <property type="match status" value="1"/>
</dbReference>
<dbReference type="EMBL" id="PPEG02000006">
    <property type="protein sequence ID" value="PWN60437.1"/>
    <property type="molecule type" value="Genomic_DNA"/>
</dbReference>
<comment type="caution">
    <text evidence="2">The sequence shown here is derived from an EMBL/GenBank/DDBJ whole genome shotgun (WGS) entry which is preliminary data.</text>
</comment>
<name>A0A316WGA5_9FLAO</name>
<reference evidence="2 3" key="1">
    <citation type="submission" date="2018-04" db="EMBL/GenBank/DDBJ databases">
        <title>Chryseobacterium oncorhynchi 701B-08T from rainbow trout, and Chryseobacterium viscerum 687B-08T from diseased fish.</title>
        <authorList>
            <person name="Jeong J.-J."/>
            <person name="Lee Y.J."/>
            <person name="Pathiraja D."/>
            <person name="Park B."/>
            <person name="Choi I.-G."/>
            <person name="Kim K.D."/>
        </authorList>
    </citation>
    <scope>NUCLEOTIDE SEQUENCE [LARGE SCALE GENOMIC DNA]</scope>
    <source>
        <strain evidence="2 3">687B-08</strain>
    </source>
</reference>
<evidence type="ECO:0000313" key="2">
    <source>
        <dbReference type="EMBL" id="PWN60437.1"/>
    </source>
</evidence>
<gene>
    <name evidence="2" type="ORF">C1634_015960</name>
</gene>
<sequence>MPRFPFQFFDRFVVRSPLFSYKEFQNNLSEKSPINENLEKYFKNTIFREAIYLASLSLYEEIEKFSDHHSPNEKIKNSLLKYYNRASTRCTPFGLFSGISTGSFEKETQFPVFSENTKTRDTKLDMHFLVALSEHLLSLPHIINNLLFFPNNSIHQLGNKIRYVEYENKDGKRDYIISSAPLSEELEQILTFSEAGKTIDQLSSILVNEDISFGDAKEFIDELIENQVLISELNPTVSGDDFLELIISSLNRIGAHKEKEILIVIKNKMNELDLNFGNTSKIYSEIEDQIKRLHLKYEKKYLFQTDLYFDDEINLSYQWKKELKKGISFLNKITVPYKETALEKFKKAFQERFENEEVALSYALDPEIGIGYLQNIPAKGVHPYIEDLILPYPNRKKEIQFKLNPTQVILNQKLQKAFWNKDAVIHLYDDDFNDFEEDWNHLPDTLSVMAEIVSENQQEKISIKSVNGNAGKLLGRFCSEKASVKDVVKNIAEKEQELNPDKILAEILHLPESRIGNVIRRPSLREYEIPYLSNSVLEKENQILIEDLYLSIKNGRLFLRSKRHNKEVVPHLTNAHNYSNDSLPVYHFLSDYNNQNVRPYLSLDWGDLAKIYDFLPRLEYQNIILSKARWKIDSEQIHYFDTMIQSDAKDLLFQKVGEWRKLKQIPQWIRWVKGDRTLAVNLENYDLMRMFFSSVKNEKEIFIEEFLSNDQSDHVHQFIFPLYKDL</sequence>
<protein>
    <submittedName>
        <fullName evidence="2">Lantibiotic dehydratase</fullName>
    </submittedName>
</protein>
<accession>A0A316WGA5</accession>
<proteinExistence type="predicted"/>
<dbReference type="Proteomes" id="UP000236413">
    <property type="component" value="Unassembled WGS sequence"/>
</dbReference>
<evidence type="ECO:0000313" key="3">
    <source>
        <dbReference type="Proteomes" id="UP000236413"/>
    </source>
</evidence>
<feature type="domain" description="Lantibiotic dehydratase N-terminal" evidence="1">
    <location>
        <begin position="44"/>
        <end position="685"/>
    </location>
</feature>
<organism evidence="2 3">
    <name type="scientific">Chryseobacterium viscerum</name>
    <dbReference type="NCBI Taxonomy" id="1037377"/>
    <lineage>
        <taxon>Bacteria</taxon>
        <taxon>Pseudomonadati</taxon>
        <taxon>Bacteroidota</taxon>
        <taxon>Flavobacteriia</taxon>
        <taxon>Flavobacteriales</taxon>
        <taxon>Weeksellaceae</taxon>
        <taxon>Chryseobacterium group</taxon>
        <taxon>Chryseobacterium</taxon>
    </lineage>
</organism>
<dbReference type="RefSeq" id="WP_109738738.1">
    <property type="nucleotide sequence ID" value="NZ_PPEG02000006.1"/>
</dbReference>
<dbReference type="InterPro" id="IPR006827">
    <property type="entry name" value="Lant_deHydtase_N"/>
</dbReference>
<dbReference type="AlphaFoldDB" id="A0A316WGA5"/>